<protein>
    <submittedName>
        <fullName evidence="1">Uncharacterized protein</fullName>
    </submittedName>
</protein>
<dbReference type="EMBL" id="HACG01006451">
    <property type="protein sequence ID" value="CEK53316.1"/>
    <property type="molecule type" value="Transcribed_RNA"/>
</dbReference>
<proteinExistence type="predicted"/>
<evidence type="ECO:0000313" key="1">
    <source>
        <dbReference type="EMBL" id="CEK53316.1"/>
    </source>
</evidence>
<organism evidence="1">
    <name type="scientific">Arion vulgaris</name>
    <dbReference type="NCBI Taxonomy" id="1028688"/>
    <lineage>
        <taxon>Eukaryota</taxon>
        <taxon>Metazoa</taxon>
        <taxon>Spiralia</taxon>
        <taxon>Lophotrochozoa</taxon>
        <taxon>Mollusca</taxon>
        <taxon>Gastropoda</taxon>
        <taxon>Heterobranchia</taxon>
        <taxon>Euthyneura</taxon>
        <taxon>Panpulmonata</taxon>
        <taxon>Eupulmonata</taxon>
        <taxon>Stylommatophora</taxon>
        <taxon>Helicina</taxon>
        <taxon>Arionoidea</taxon>
        <taxon>Arionidae</taxon>
        <taxon>Arion</taxon>
    </lineage>
</organism>
<accession>A0A0B6YBW3</accession>
<gene>
    <name evidence="1" type="primary">ORF19860</name>
</gene>
<name>A0A0B6YBW3_9EUPU</name>
<dbReference type="AlphaFoldDB" id="A0A0B6YBW3"/>
<reference evidence="1" key="1">
    <citation type="submission" date="2014-12" db="EMBL/GenBank/DDBJ databases">
        <title>Insight into the proteome of Arion vulgaris.</title>
        <authorList>
            <person name="Aradska J."/>
            <person name="Bulat T."/>
            <person name="Smidak R."/>
            <person name="Sarate P."/>
            <person name="Gangsoo J."/>
            <person name="Sialana F."/>
            <person name="Bilban M."/>
            <person name="Lubec G."/>
        </authorList>
    </citation>
    <scope>NUCLEOTIDE SEQUENCE</scope>
    <source>
        <tissue evidence="1">Skin</tissue>
    </source>
</reference>
<sequence length="58" mass="6314">IATSRKKTGDVGGSLQSIFKAEMAPDKDVNIRISKQELTKTLLPLQVMDLITSCNIPV</sequence>
<feature type="non-terminal residue" evidence="1">
    <location>
        <position position="1"/>
    </location>
</feature>